<comment type="cofactor">
    <cofactor evidence="1">
        <name>FMN</name>
        <dbReference type="ChEBI" id="CHEBI:58210"/>
    </cofactor>
</comment>
<dbReference type="PANTHER" id="PTHR43303:SF4">
    <property type="entry name" value="NADPH DEHYDROGENASE C23G7.10C-RELATED"/>
    <property type="match status" value="1"/>
</dbReference>
<dbReference type="Pfam" id="PF00724">
    <property type="entry name" value="Oxidored_FMN"/>
    <property type="match status" value="1"/>
</dbReference>
<gene>
    <name evidence="7" type="ORF">E1284_04140</name>
</gene>
<evidence type="ECO:0000256" key="3">
    <source>
        <dbReference type="ARBA" id="ARBA00022643"/>
    </source>
</evidence>
<evidence type="ECO:0000259" key="6">
    <source>
        <dbReference type="Pfam" id="PF00724"/>
    </source>
</evidence>
<dbReference type="OrthoDB" id="3169239at2"/>
<evidence type="ECO:0000256" key="5">
    <source>
        <dbReference type="ARBA" id="ARBA00023002"/>
    </source>
</evidence>
<dbReference type="RefSeq" id="WP_131937201.1">
    <property type="nucleotide sequence ID" value="NZ_BAAAMX010000051.1"/>
</dbReference>
<dbReference type="GO" id="GO:0050661">
    <property type="term" value="F:NADP binding"/>
    <property type="evidence" value="ECO:0007669"/>
    <property type="project" value="InterPro"/>
</dbReference>
<keyword evidence="3" id="KW-0288">FMN</keyword>
<dbReference type="PANTHER" id="PTHR43303">
    <property type="entry name" value="NADPH DEHYDROGENASE C23G7.10C-RELATED"/>
    <property type="match status" value="1"/>
</dbReference>
<evidence type="ECO:0000313" key="7">
    <source>
        <dbReference type="EMBL" id="TDC19273.1"/>
    </source>
</evidence>
<evidence type="ECO:0000256" key="2">
    <source>
        <dbReference type="ARBA" id="ARBA00022630"/>
    </source>
</evidence>
<sequence length="352" mass="37492">MTPLRLREVTVPNRVWMSPMAQYSAGADGKPTDWHLVHYGARAAGGVGLVMVESAAVGPSHRTTSADLGIWNAEQAAAHRRVTSFIAERGAVPGIQLLAAGRKGSHHVPWVGEGQNGPVSPADGGWDLIAPSPIAFGDLTVPREADRADIDEVVEAFAQAARMAHAAGYQVVEMHAAHGYILHQFLSPLANRRTDEYGGSLQNRMRLPLRVARAVREAFPADKPVFVRITATDYIEGGITLEEAMMFAKELAAVGIDLLDVSSGVLVRDAEARPPAKDGVNVAFAAALKKASGLLVAPVGQIADLSLADGVVGDGQADAVLVGRALLRDPYFALRERPSDTTAWPEQYHRAL</sequence>
<dbReference type="EMBL" id="SMJW01000011">
    <property type="protein sequence ID" value="TDC19273.1"/>
    <property type="molecule type" value="Genomic_DNA"/>
</dbReference>
<dbReference type="Gene3D" id="3.20.20.70">
    <property type="entry name" value="Aldolase class I"/>
    <property type="match status" value="1"/>
</dbReference>
<dbReference type="GO" id="GO:0010181">
    <property type="term" value="F:FMN binding"/>
    <property type="evidence" value="ECO:0007669"/>
    <property type="project" value="InterPro"/>
</dbReference>
<comment type="caution">
    <text evidence="7">The sequence shown here is derived from an EMBL/GenBank/DDBJ whole genome shotgun (WGS) entry which is preliminary data.</text>
</comment>
<dbReference type="SUPFAM" id="SSF51395">
    <property type="entry name" value="FMN-linked oxidoreductases"/>
    <property type="match status" value="1"/>
</dbReference>
<evidence type="ECO:0000256" key="1">
    <source>
        <dbReference type="ARBA" id="ARBA00001917"/>
    </source>
</evidence>
<keyword evidence="5" id="KW-0560">Oxidoreductase</keyword>
<keyword evidence="2" id="KW-0285">Flavoprotein</keyword>
<accession>A0A4R4PDI4</accession>
<dbReference type="CDD" id="cd02932">
    <property type="entry name" value="OYE_YqiM_FMN"/>
    <property type="match status" value="1"/>
</dbReference>
<evidence type="ECO:0000256" key="4">
    <source>
        <dbReference type="ARBA" id="ARBA00022857"/>
    </source>
</evidence>
<dbReference type="AlphaFoldDB" id="A0A4R4PDI4"/>
<protein>
    <submittedName>
        <fullName evidence="7">NADH:flavin oxidoreductase/NADH oxidase</fullName>
    </submittedName>
</protein>
<dbReference type="Proteomes" id="UP000295431">
    <property type="component" value="Unassembled WGS sequence"/>
</dbReference>
<keyword evidence="4" id="KW-0521">NADP</keyword>
<reference evidence="7 8" key="1">
    <citation type="submission" date="2019-03" db="EMBL/GenBank/DDBJ databases">
        <title>Draft genome sequences of novel Actinobacteria.</title>
        <authorList>
            <person name="Sahin N."/>
            <person name="Ay H."/>
            <person name="Saygin H."/>
        </authorList>
    </citation>
    <scope>NUCLEOTIDE SEQUENCE [LARGE SCALE GENOMIC DNA]</scope>
    <source>
        <strain evidence="7 8">DSM 45347</strain>
    </source>
</reference>
<name>A0A4R4PDI4_9ACTN</name>
<feature type="domain" description="NADH:flavin oxidoreductase/NADH oxidase N-terminal" evidence="6">
    <location>
        <begin position="2"/>
        <end position="334"/>
    </location>
</feature>
<evidence type="ECO:0000313" key="8">
    <source>
        <dbReference type="Proteomes" id="UP000295431"/>
    </source>
</evidence>
<dbReference type="InterPro" id="IPR044152">
    <property type="entry name" value="YqjM-like"/>
</dbReference>
<dbReference type="InterPro" id="IPR001155">
    <property type="entry name" value="OxRdtase_FMN_N"/>
</dbReference>
<dbReference type="GO" id="GO:0003959">
    <property type="term" value="F:NADPH dehydrogenase activity"/>
    <property type="evidence" value="ECO:0007669"/>
    <property type="project" value="InterPro"/>
</dbReference>
<proteinExistence type="predicted"/>
<organism evidence="7 8">
    <name type="scientific">Actinomadura bangladeshensis</name>
    <dbReference type="NCBI Taxonomy" id="453573"/>
    <lineage>
        <taxon>Bacteria</taxon>
        <taxon>Bacillati</taxon>
        <taxon>Actinomycetota</taxon>
        <taxon>Actinomycetes</taxon>
        <taxon>Streptosporangiales</taxon>
        <taxon>Thermomonosporaceae</taxon>
        <taxon>Actinomadura</taxon>
    </lineage>
</organism>
<keyword evidence="8" id="KW-1185">Reference proteome</keyword>
<dbReference type="InterPro" id="IPR013785">
    <property type="entry name" value="Aldolase_TIM"/>
</dbReference>